<reference evidence="4" key="1">
    <citation type="journal article" date="2012" name="Nat. Biotechnol.">
        <title>Reference genome sequence of the model plant Setaria.</title>
        <authorList>
            <person name="Bennetzen J.L."/>
            <person name="Schmutz J."/>
            <person name="Wang H."/>
            <person name="Percifield R."/>
            <person name="Hawkins J."/>
            <person name="Pontaroli A.C."/>
            <person name="Estep M."/>
            <person name="Feng L."/>
            <person name="Vaughn J.N."/>
            <person name="Grimwood J."/>
            <person name="Jenkins J."/>
            <person name="Barry K."/>
            <person name="Lindquist E."/>
            <person name="Hellsten U."/>
            <person name="Deshpande S."/>
            <person name="Wang X."/>
            <person name="Wu X."/>
            <person name="Mitros T."/>
            <person name="Triplett J."/>
            <person name="Yang X."/>
            <person name="Ye C.Y."/>
            <person name="Mauro-Herrera M."/>
            <person name="Wang L."/>
            <person name="Li P."/>
            <person name="Sharma M."/>
            <person name="Sharma R."/>
            <person name="Ronald P.C."/>
            <person name="Panaud O."/>
            <person name="Kellogg E.A."/>
            <person name="Brutnell T.P."/>
            <person name="Doust A.N."/>
            <person name="Tuskan G.A."/>
            <person name="Rokhsar D."/>
            <person name="Devos K.M."/>
        </authorList>
    </citation>
    <scope>NUCLEOTIDE SEQUENCE [LARGE SCALE GENOMIC DNA]</scope>
    <source>
        <strain evidence="4">cv. Yugu1</strain>
    </source>
</reference>
<dbReference type="HOGENOM" id="CLU_010199_2_0_1"/>
<evidence type="ECO:0000259" key="2">
    <source>
        <dbReference type="Pfam" id="PF26133"/>
    </source>
</evidence>
<reference evidence="3" key="2">
    <citation type="submission" date="2018-08" db="UniProtKB">
        <authorList>
            <consortium name="EnsemblPlants"/>
        </authorList>
    </citation>
    <scope>IDENTIFICATION</scope>
    <source>
        <strain evidence="3">Yugu1</strain>
    </source>
</reference>
<evidence type="ECO:0000313" key="3">
    <source>
        <dbReference type="EnsemblPlants" id="KQL05743"/>
    </source>
</evidence>
<dbReference type="eggNOG" id="ENOG502S6SE">
    <property type="taxonomic scope" value="Eukaryota"/>
</dbReference>
<name>K3XSF0_SETIT</name>
<dbReference type="PANTHER" id="PTHR33018:SF19">
    <property type="entry name" value="OS12G0558775 PROTEIN"/>
    <property type="match status" value="1"/>
</dbReference>
<protein>
    <recommendedName>
        <fullName evidence="2">DUF8039 domain-containing protein</fullName>
    </recommendedName>
</protein>
<organism evidence="3 4">
    <name type="scientific">Setaria italica</name>
    <name type="common">Foxtail millet</name>
    <name type="synonym">Panicum italicum</name>
    <dbReference type="NCBI Taxonomy" id="4555"/>
    <lineage>
        <taxon>Eukaryota</taxon>
        <taxon>Viridiplantae</taxon>
        <taxon>Streptophyta</taxon>
        <taxon>Embryophyta</taxon>
        <taxon>Tracheophyta</taxon>
        <taxon>Spermatophyta</taxon>
        <taxon>Magnoliopsida</taxon>
        <taxon>Liliopsida</taxon>
        <taxon>Poales</taxon>
        <taxon>Poaceae</taxon>
        <taxon>PACMAD clade</taxon>
        <taxon>Panicoideae</taxon>
        <taxon>Panicodae</taxon>
        <taxon>Paniceae</taxon>
        <taxon>Cenchrinae</taxon>
        <taxon>Setaria</taxon>
    </lineage>
</organism>
<dbReference type="Proteomes" id="UP000004995">
    <property type="component" value="Unassembled WGS sequence"/>
</dbReference>
<feature type="compositionally biased region" description="Polar residues" evidence="1">
    <location>
        <begin position="297"/>
        <end position="311"/>
    </location>
</feature>
<evidence type="ECO:0000313" key="4">
    <source>
        <dbReference type="Proteomes" id="UP000004995"/>
    </source>
</evidence>
<dbReference type="InParanoid" id="K3XSF0"/>
<feature type="region of interest" description="Disordered" evidence="1">
    <location>
        <begin position="290"/>
        <end position="324"/>
    </location>
</feature>
<dbReference type="InterPro" id="IPR058352">
    <property type="entry name" value="DUF8039"/>
</dbReference>
<keyword evidence="4" id="KW-1185">Reference proteome</keyword>
<dbReference type="PANTHER" id="PTHR33018">
    <property type="entry name" value="OS10G0338966 PROTEIN-RELATED"/>
    <property type="match status" value="1"/>
</dbReference>
<dbReference type="EMBL" id="AGNK02003160">
    <property type="status" value="NOT_ANNOTATED_CDS"/>
    <property type="molecule type" value="Genomic_DNA"/>
</dbReference>
<proteinExistence type="predicted"/>
<dbReference type="Pfam" id="PF26133">
    <property type="entry name" value="DUF8039"/>
    <property type="match status" value="1"/>
</dbReference>
<sequence>TRKHYARKQLGESFHWWRGELNDKYVKKGLTPFNEYRSITQAQWDEFVRKKTSPKALALIQRKRELALSNIHKVHLGLGGYRGNIDKWWQVAQRKEEFVPNRDKDVLSSALGMKEHGGRVRGVSLKLTIKDGFERDRASYNSHSCYKDDLREAAEKALESRFKDFLLALAEQQQSSEPYPIYPICISTPCSLHIPVGRTGKTKKVAKGLAIPVGSLFEGKPIPRYYACVTVLEINSNYGDHEIDIPIAEGIHYLGQSNGNTILWHKRDIILSSVPSEHALRISQTQTKFGEFGCDSKSPTPRSRNRPTTGLHTLDPQLPSTLGADPNIADLTTTGATTQEVGWSKSPNKWWSRTLTHPSTTTSTMTVSTTTTITAAAAGEATMRTDTGYNLIVGVDDIPDLPDCPRKFDYGKPLLPDWAIAGIPGEMQMMHSWYPRACRLGLRTIWARVYQHYITKGGIHNPKSAVEMVVRTNFPCHKQPSGSVHCGYYVCEHIRVLGRYKTDPKRVRGYLSYIGMPRLHSSHLHEQQLLNISTDLCHFILREVVNPRGTYYHPEHELAQEDKYVSLREWENQEYRQG</sequence>
<accession>K3XSF0</accession>
<evidence type="ECO:0000256" key="1">
    <source>
        <dbReference type="SAM" id="MobiDB-lite"/>
    </source>
</evidence>
<dbReference type="Gramene" id="KQL05743">
    <property type="protein sequence ID" value="KQL05743"/>
    <property type="gene ID" value="SETIT_004849mg"/>
</dbReference>
<dbReference type="AlphaFoldDB" id="K3XSF0"/>
<feature type="domain" description="DUF8039" evidence="2">
    <location>
        <begin position="186"/>
        <end position="271"/>
    </location>
</feature>
<dbReference type="EnsemblPlants" id="KQL05743">
    <property type="protein sequence ID" value="KQL05743"/>
    <property type="gene ID" value="SETIT_004849mg"/>
</dbReference>